<dbReference type="InterPro" id="IPR005490">
    <property type="entry name" value="LD_TPept_cat_dom"/>
</dbReference>
<dbReference type="AlphaFoldDB" id="A0A1M5CUY9"/>
<evidence type="ECO:0000256" key="1">
    <source>
        <dbReference type="SAM" id="MobiDB-lite"/>
    </source>
</evidence>
<evidence type="ECO:0000313" key="4">
    <source>
        <dbReference type="Proteomes" id="UP000184485"/>
    </source>
</evidence>
<accession>A0A1M5CUY9</accession>
<feature type="compositionally biased region" description="Polar residues" evidence="1">
    <location>
        <begin position="1"/>
        <end position="16"/>
    </location>
</feature>
<dbReference type="Pfam" id="PF03734">
    <property type="entry name" value="YkuD"/>
    <property type="match status" value="1"/>
</dbReference>
<reference evidence="3 4" key="1">
    <citation type="submission" date="2016-11" db="EMBL/GenBank/DDBJ databases">
        <authorList>
            <person name="Jaros S."/>
            <person name="Januszkiewicz K."/>
            <person name="Wedrychowicz H."/>
        </authorList>
    </citation>
    <scope>NUCLEOTIDE SEQUENCE [LARGE SCALE GENOMIC DNA]</scope>
    <source>
        <strain evidence="3 4">DSM 19436</strain>
    </source>
</reference>
<sequence length="204" mass="22649">MWQNRNGQSLTATVTPRKQGAPGPGRGALGKRSTRLELNRRPGTTSQGILIMSGRTIPCAIGRSGISLRKREGDGATPVARMAFVAVLWRADRVAPPATLLPRRAIRPEDGWCDAAFDPNYNRLIRRPYRKSHEAMSRDDALYDIVVVLDWNCTRRLQGRGSAIFLHLARPGYKPTEGCVAVSIADMRWLLAQAGRRAHLQVRT</sequence>
<dbReference type="STRING" id="1122133.SAMN02745157_2469"/>
<feature type="region of interest" description="Disordered" evidence="1">
    <location>
        <begin position="1"/>
        <end position="30"/>
    </location>
</feature>
<name>A0A1M5CUY9_9HYPH</name>
<dbReference type="Proteomes" id="UP000184485">
    <property type="component" value="Unassembled WGS sequence"/>
</dbReference>
<dbReference type="PANTHER" id="PTHR38589:SF1">
    <property type="entry name" value="BLR0621 PROTEIN"/>
    <property type="match status" value="1"/>
</dbReference>
<gene>
    <name evidence="3" type="ORF">SAMN02745157_2469</name>
</gene>
<feature type="domain" description="L,D-TPase catalytic" evidence="2">
    <location>
        <begin position="55"/>
        <end position="194"/>
    </location>
</feature>
<dbReference type="GO" id="GO:0016740">
    <property type="term" value="F:transferase activity"/>
    <property type="evidence" value="ECO:0007669"/>
    <property type="project" value="InterPro"/>
</dbReference>
<proteinExistence type="predicted"/>
<evidence type="ECO:0000259" key="2">
    <source>
        <dbReference type="Pfam" id="PF03734"/>
    </source>
</evidence>
<protein>
    <submittedName>
        <fullName evidence="3">L,D-peptidoglycan transpeptidase YkuD, ErfK/YbiS/YcfS/YnhG family</fullName>
    </submittedName>
</protein>
<dbReference type="OrthoDB" id="9804204at2"/>
<dbReference type="PANTHER" id="PTHR38589">
    <property type="entry name" value="BLR0621 PROTEIN"/>
    <property type="match status" value="1"/>
</dbReference>
<organism evidence="3 4">
    <name type="scientific">Kaistia soli DSM 19436</name>
    <dbReference type="NCBI Taxonomy" id="1122133"/>
    <lineage>
        <taxon>Bacteria</taxon>
        <taxon>Pseudomonadati</taxon>
        <taxon>Pseudomonadota</taxon>
        <taxon>Alphaproteobacteria</taxon>
        <taxon>Hyphomicrobiales</taxon>
        <taxon>Kaistiaceae</taxon>
        <taxon>Kaistia</taxon>
    </lineage>
</organism>
<keyword evidence="4" id="KW-1185">Reference proteome</keyword>
<dbReference type="CDD" id="cd16913">
    <property type="entry name" value="YkuD_like"/>
    <property type="match status" value="1"/>
</dbReference>
<dbReference type="EMBL" id="FQUP01000002">
    <property type="protein sequence ID" value="SHF58417.1"/>
    <property type="molecule type" value="Genomic_DNA"/>
</dbReference>
<evidence type="ECO:0000313" key="3">
    <source>
        <dbReference type="EMBL" id="SHF58417.1"/>
    </source>
</evidence>